<organism evidence="2 3">
    <name type="scientific">Nannocystis pusilla</name>
    <dbReference type="NCBI Taxonomy" id="889268"/>
    <lineage>
        <taxon>Bacteria</taxon>
        <taxon>Pseudomonadati</taxon>
        <taxon>Myxococcota</taxon>
        <taxon>Polyangia</taxon>
        <taxon>Nannocystales</taxon>
        <taxon>Nannocystaceae</taxon>
        <taxon>Nannocystis</taxon>
    </lineage>
</organism>
<feature type="compositionally biased region" description="Polar residues" evidence="1">
    <location>
        <begin position="89"/>
        <end position="114"/>
    </location>
</feature>
<feature type="compositionally biased region" description="Low complexity" evidence="1">
    <location>
        <begin position="49"/>
        <end position="63"/>
    </location>
</feature>
<name>A0A9X3F111_9BACT</name>
<sequence>MTDEPLVEVSVLAAPVLAAPVLAAPVLAAPVLVPAVVPSPEVPSPNDKQSLSVWQVSSSSLHVSSREHGPPCSVGGGKSASFSPKHALTGSQSPPLQSASVSHRNARQNAAPQA</sequence>
<dbReference type="EMBL" id="JAPNKE010000002">
    <property type="protein sequence ID" value="MCY1009351.1"/>
    <property type="molecule type" value="Genomic_DNA"/>
</dbReference>
<protein>
    <submittedName>
        <fullName evidence="2">Uncharacterized protein</fullName>
    </submittedName>
</protein>
<dbReference type="Proteomes" id="UP001150924">
    <property type="component" value="Unassembled WGS sequence"/>
</dbReference>
<feature type="region of interest" description="Disordered" evidence="1">
    <location>
        <begin position="37"/>
        <end position="114"/>
    </location>
</feature>
<accession>A0A9X3F111</accession>
<comment type="caution">
    <text evidence="2">The sequence shown here is derived from an EMBL/GenBank/DDBJ whole genome shotgun (WGS) entry which is preliminary data.</text>
</comment>
<evidence type="ECO:0000313" key="2">
    <source>
        <dbReference type="EMBL" id="MCY1009351.1"/>
    </source>
</evidence>
<reference evidence="2" key="1">
    <citation type="submission" date="2022-11" db="EMBL/GenBank/DDBJ databases">
        <title>Minimal conservation of predation-associated metabolite biosynthetic gene clusters underscores biosynthetic potential of Myxococcota including descriptions for ten novel species: Archangium lansinium sp. nov., Myxococcus landrumus sp. nov., Nannocystis bai.</title>
        <authorList>
            <person name="Ahearne A."/>
            <person name="Stevens C."/>
            <person name="Phillips K."/>
        </authorList>
    </citation>
    <scope>NUCLEOTIDE SEQUENCE</scope>
    <source>
        <strain evidence="2">Na p29</strain>
    </source>
</reference>
<proteinExistence type="predicted"/>
<dbReference type="RefSeq" id="WP_267772015.1">
    <property type="nucleotide sequence ID" value="NZ_JAPNKE010000002.1"/>
</dbReference>
<evidence type="ECO:0000256" key="1">
    <source>
        <dbReference type="SAM" id="MobiDB-lite"/>
    </source>
</evidence>
<dbReference type="AlphaFoldDB" id="A0A9X3F111"/>
<evidence type="ECO:0000313" key="3">
    <source>
        <dbReference type="Proteomes" id="UP001150924"/>
    </source>
</evidence>
<keyword evidence="3" id="KW-1185">Reference proteome</keyword>
<gene>
    <name evidence="2" type="ORF">OV079_28060</name>
</gene>